<dbReference type="PANTHER" id="PTHR46791">
    <property type="entry name" value="EXPRESSED PROTEIN"/>
    <property type="match status" value="1"/>
</dbReference>
<dbReference type="InterPro" id="IPR012337">
    <property type="entry name" value="RNaseH-like_sf"/>
</dbReference>
<keyword evidence="3" id="KW-1185">Reference proteome</keyword>
<dbReference type="AlphaFoldDB" id="A0A210R5I5"/>
<gene>
    <name evidence="2" type="ORF">KP79_PYT22583</name>
</gene>
<feature type="domain" description="Integrase core" evidence="1">
    <location>
        <begin position="78"/>
        <end position="257"/>
    </location>
</feature>
<organism evidence="2 3">
    <name type="scientific">Mizuhopecten yessoensis</name>
    <name type="common">Japanese scallop</name>
    <name type="synonym">Patinopecten yessoensis</name>
    <dbReference type="NCBI Taxonomy" id="6573"/>
    <lineage>
        <taxon>Eukaryota</taxon>
        <taxon>Metazoa</taxon>
        <taxon>Spiralia</taxon>
        <taxon>Lophotrochozoa</taxon>
        <taxon>Mollusca</taxon>
        <taxon>Bivalvia</taxon>
        <taxon>Autobranchia</taxon>
        <taxon>Pteriomorphia</taxon>
        <taxon>Pectinida</taxon>
        <taxon>Pectinoidea</taxon>
        <taxon>Pectinidae</taxon>
        <taxon>Mizuhopecten</taxon>
    </lineage>
</organism>
<dbReference type="OrthoDB" id="8866860at2759"/>
<protein>
    <recommendedName>
        <fullName evidence="1">Integrase core domain-containing protein</fullName>
    </recommendedName>
</protein>
<sequence length="345" mass="40068">MNLFRRNNQASLEDVVRAILHELSGSSQNLGYRSRRRRLLVDHELVASSETVRLALSVLDAEGVTRRGRRCLRRRAYVNKGPNFAIHMDGWDKLKPFGVSVHGAVDGFSRRVLWLKACDSNKKPQYVARFYMDYVKEINGVPMIVYADRGTENAITRDLQFALRWNHLDPFQGLSSFIYGSSTRNTRIERFWRNMRDMCGHFWINHFKDIADMGVLDTSDNVHLECVRYCFLLLINHDLKKVIRHWNEHRIRYNRNSESPSGKPNVLYFQPEVFLATESKLPLPTQVDGLEQEYCIYPPARGVSMEFDTLASCIIREQGLAYPPSNVVEATELFCQLIFHIDHLN</sequence>
<evidence type="ECO:0000313" key="2">
    <source>
        <dbReference type="EMBL" id="OWF56148.1"/>
    </source>
</evidence>
<dbReference type="Proteomes" id="UP000242188">
    <property type="component" value="Unassembled WGS sequence"/>
</dbReference>
<evidence type="ECO:0000313" key="3">
    <source>
        <dbReference type="Proteomes" id="UP000242188"/>
    </source>
</evidence>
<accession>A0A210R5I5</accession>
<dbReference type="Pfam" id="PF24764">
    <property type="entry name" value="rva_4"/>
    <property type="match status" value="1"/>
</dbReference>
<dbReference type="SUPFAM" id="SSF53098">
    <property type="entry name" value="Ribonuclease H-like"/>
    <property type="match status" value="1"/>
</dbReference>
<comment type="caution">
    <text evidence="2">The sequence shown here is derived from an EMBL/GenBank/DDBJ whole genome shotgun (WGS) entry which is preliminary data.</text>
</comment>
<reference evidence="2 3" key="1">
    <citation type="journal article" date="2017" name="Nat. Ecol. Evol.">
        <title>Scallop genome provides insights into evolution of bilaterian karyotype and development.</title>
        <authorList>
            <person name="Wang S."/>
            <person name="Zhang J."/>
            <person name="Jiao W."/>
            <person name="Li J."/>
            <person name="Xun X."/>
            <person name="Sun Y."/>
            <person name="Guo X."/>
            <person name="Huan P."/>
            <person name="Dong B."/>
            <person name="Zhang L."/>
            <person name="Hu X."/>
            <person name="Sun X."/>
            <person name="Wang J."/>
            <person name="Zhao C."/>
            <person name="Wang Y."/>
            <person name="Wang D."/>
            <person name="Huang X."/>
            <person name="Wang R."/>
            <person name="Lv J."/>
            <person name="Li Y."/>
            <person name="Zhang Z."/>
            <person name="Liu B."/>
            <person name="Lu W."/>
            <person name="Hui Y."/>
            <person name="Liang J."/>
            <person name="Zhou Z."/>
            <person name="Hou R."/>
            <person name="Li X."/>
            <person name="Liu Y."/>
            <person name="Li H."/>
            <person name="Ning X."/>
            <person name="Lin Y."/>
            <person name="Zhao L."/>
            <person name="Xing Q."/>
            <person name="Dou J."/>
            <person name="Li Y."/>
            <person name="Mao J."/>
            <person name="Guo H."/>
            <person name="Dou H."/>
            <person name="Li T."/>
            <person name="Mu C."/>
            <person name="Jiang W."/>
            <person name="Fu Q."/>
            <person name="Fu X."/>
            <person name="Miao Y."/>
            <person name="Liu J."/>
            <person name="Yu Q."/>
            <person name="Li R."/>
            <person name="Liao H."/>
            <person name="Li X."/>
            <person name="Kong Y."/>
            <person name="Jiang Z."/>
            <person name="Chourrout D."/>
            <person name="Li R."/>
            <person name="Bao Z."/>
        </authorList>
    </citation>
    <scope>NUCLEOTIDE SEQUENCE [LARGE SCALE GENOMIC DNA]</scope>
    <source>
        <strain evidence="2 3">PY_sf001</strain>
    </source>
</reference>
<evidence type="ECO:0000259" key="1">
    <source>
        <dbReference type="Pfam" id="PF24764"/>
    </source>
</evidence>
<dbReference type="PANTHER" id="PTHR46791:SF13">
    <property type="entry name" value="CLR5 DOMAIN-CONTAINING PROTEIN"/>
    <property type="match status" value="1"/>
</dbReference>
<name>A0A210R5I5_MIZYE</name>
<proteinExistence type="predicted"/>
<dbReference type="InterPro" id="IPR058913">
    <property type="entry name" value="Integrase_dom_put"/>
</dbReference>
<dbReference type="EMBL" id="NEDP02000294">
    <property type="protein sequence ID" value="OWF56148.1"/>
    <property type="molecule type" value="Genomic_DNA"/>
</dbReference>